<proteinExistence type="inferred from homology"/>
<dbReference type="InterPro" id="IPR018445">
    <property type="entry name" value="Put_Phosphate_transp_reg"/>
</dbReference>
<dbReference type="Gene3D" id="1.20.58.220">
    <property type="entry name" value="Phosphate transport system protein phou homolog 2, domain 2"/>
    <property type="match status" value="1"/>
</dbReference>
<sequence length="209" mass="23692">MDLRQWLIPQDKEFFDLFEEMVGTVVEAANALVELMNDYTDLGAKSQHMKELEHEGDRITHAIYEGLNRTFITPLEPEEISRLATAMDDVIDCIEGTVQQLHNYGIPATDSPMRQFSKLIQLSATEMQTAVKGIRSMKDVQSIEARCIELNRLENVADEVLGHALTELFRGSDPLTIIKLKDVYENLEQATDRCEDVANVLSDIVIRHS</sequence>
<comment type="similarity">
    <text evidence="1">Belongs to the UPF0111 family.</text>
</comment>
<dbReference type="OrthoDB" id="145921at2157"/>
<dbReference type="InterPro" id="IPR038078">
    <property type="entry name" value="PhoU-like_sf"/>
</dbReference>
<accession>B8GKX4</accession>
<dbReference type="KEGG" id="mpl:Mpal_1967"/>
<keyword evidence="3" id="KW-1185">Reference proteome</keyword>
<dbReference type="Pfam" id="PF01865">
    <property type="entry name" value="PhoU_div"/>
    <property type="match status" value="1"/>
</dbReference>
<gene>
    <name evidence="2" type="ordered locus">Mpal_1967</name>
</gene>
<dbReference type="GeneID" id="7270772"/>
<protein>
    <recommendedName>
        <fullName evidence="4">Phosphate transport regulator</fullName>
    </recommendedName>
</protein>
<dbReference type="PANTHER" id="PTHR37298:SF1">
    <property type="entry name" value="UPF0111 PROTEIN YKAA"/>
    <property type="match status" value="1"/>
</dbReference>
<dbReference type="InterPro" id="IPR052912">
    <property type="entry name" value="UPF0111_domain"/>
</dbReference>
<evidence type="ECO:0000313" key="3">
    <source>
        <dbReference type="Proteomes" id="UP000002457"/>
    </source>
</evidence>
<evidence type="ECO:0008006" key="4">
    <source>
        <dbReference type="Google" id="ProtNLM"/>
    </source>
</evidence>
<dbReference type="Proteomes" id="UP000002457">
    <property type="component" value="Chromosome"/>
</dbReference>
<organism evidence="2 3">
    <name type="scientific">Methanosphaerula palustris (strain ATCC BAA-1556 / DSM 19958 / E1-9c)</name>
    <dbReference type="NCBI Taxonomy" id="521011"/>
    <lineage>
        <taxon>Archaea</taxon>
        <taxon>Methanobacteriati</taxon>
        <taxon>Methanobacteriota</taxon>
        <taxon>Stenosarchaea group</taxon>
        <taxon>Methanomicrobia</taxon>
        <taxon>Methanomicrobiales</taxon>
        <taxon>Methanoregulaceae</taxon>
        <taxon>Methanosphaerula</taxon>
    </lineage>
</organism>
<dbReference type="AlphaFoldDB" id="B8GKX4"/>
<evidence type="ECO:0000313" key="2">
    <source>
        <dbReference type="EMBL" id="ACL17270.1"/>
    </source>
</evidence>
<dbReference type="HOGENOM" id="CLU_086031_0_1_2"/>
<dbReference type="EMBL" id="CP001338">
    <property type="protein sequence ID" value="ACL17270.1"/>
    <property type="molecule type" value="Genomic_DNA"/>
</dbReference>
<dbReference type="RefSeq" id="WP_012618589.1">
    <property type="nucleotide sequence ID" value="NC_011832.1"/>
</dbReference>
<evidence type="ECO:0000256" key="1">
    <source>
        <dbReference type="ARBA" id="ARBA00008591"/>
    </source>
</evidence>
<reference evidence="2 3" key="1">
    <citation type="journal article" date="2015" name="Genome Announc.">
        <title>Complete Genome Sequence of Methanosphaerula palustris E1-9CT, a Hydrogenotrophic Methanogen Isolated from a Minerotrophic Fen Peatland.</title>
        <authorList>
            <person name="Cadillo-Quiroz H."/>
            <person name="Browne P."/>
            <person name="Kyrpides N."/>
            <person name="Woyke T."/>
            <person name="Goodwin L."/>
            <person name="Detter C."/>
            <person name="Yavitt J.B."/>
            <person name="Zinder S.H."/>
        </authorList>
    </citation>
    <scope>NUCLEOTIDE SEQUENCE [LARGE SCALE GENOMIC DNA]</scope>
    <source>
        <strain evidence="3">ATCC BAA-1556 / DSM 19958 / E1-9c</strain>
    </source>
</reference>
<dbReference type="eggNOG" id="arCOG02640">
    <property type="taxonomic scope" value="Archaea"/>
</dbReference>
<dbReference type="STRING" id="521011.Mpal_1967"/>
<name>B8GKX4_METPE</name>
<dbReference type="PANTHER" id="PTHR37298">
    <property type="entry name" value="UPF0111 PROTEIN YKAA"/>
    <property type="match status" value="1"/>
</dbReference>